<dbReference type="SUPFAM" id="SSF53649">
    <property type="entry name" value="Alkaline phosphatase-like"/>
    <property type="match status" value="1"/>
</dbReference>
<dbReference type="Gene3D" id="3.40.720.10">
    <property type="entry name" value="Alkaline Phosphatase, subunit A"/>
    <property type="match status" value="1"/>
</dbReference>
<keyword evidence="4" id="KW-0732">Signal</keyword>
<evidence type="ECO:0000256" key="3">
    <source>
        <dbReference type="ARBA" id="ARBA00022723"/>
    </source>
</evidence>
<proteinExistence type="inferred from homology"/>
<dbReference type="InterPro" id="IPR000917">
    <property type="entry name" value="Sulfatase_N"/>
</dbReference>
<evidence type="ECO:0000259" key="7">
    <source>
        <dbReference type="Pfam" id="PF00884"/>
    </source>
</evidence>
<keyword evidence="5" id="KW-0378">Hydrolase</keyword>
<protein>
    <submittedName>
        <fullName evidence="8">Sulfatase family protein</fullName>
    </submittedName>
</protein>
<accession>A3HZ22</accession>
<feature type="domain" description="Sulfatase N-terminal" evidence="7">
    <location>
        <begin position="44"/>
        <end position="382"/>
    </location>
</feature>
<evidence type="ECO:0000256" key="5">
    <source>
        <dbReference type="ARBA" id="ARBA00022801"/>
    </source>
</evidence>
<sequence length="489" mass="55684">METLGLCPEFLLLINPISMYRFLASWLLFSLAFNSQAQHNDDFNVLIIHVDDLGWADIEPLGSDFYETPNITKLAKEGILFTNSYAAAAICSPTRAALLTGKYPARLGITDWIRAKFNQNSTSGLPGEYEVFENKPLKTPKIQGFLPLEEITIAERMKAHGYGTLHVGKWHLGEEGFYPEDQGFDVNIGGNDLGQPPSYFDPYLPAKPREFYEITTLKPRKEGEFLTDREGDEVVNYIQNQKGKKFFVHWAPYAVHTPIMGKPDLVEKYEQKEPGNQRNPVYAALVESVDQNVGKVLSELERMGLRENTLVIFTSDNGGLIGNYDNPITNNYPLKSQKGYPYEGGIRIPTIVSWPGKIPQGFVDETPIITMDWIPTILDFMGEDPTLPELEGVSLKPLLTERKDLAERDLFWYFPHYRLSDISPYVIVRSGGYKLIHYFDDTQDELYNLDYDMEEKVNVISTRGAIAEQLQQKIDQWLVYSNARLPIEK</sequence>
<dbReference type="InterPro" id="IPR050738">
    <property type="entry name" value="Sulfatase"/>
</dbReference>
<evidence type="ECO:0000313" key="8">
    <source>
        <dbReference type="EMBL" id="EAZ80508.1"/>
    </source>
</evidence>
<comment type="cofactor">
    <cofactor evidence="1">
        <name>Ca(2+)</name>
        <dbReference type="ChEBI" id="CHEBI:29108"/>
    </cofactor>
</comment>
<dbReference type="STRING" id="388413.ALPR1_06280"/>
<organism evidence="8 9">
    <name type="scientific">Algoriphagus machipongonensis</name>
    <dbReference type="NCBI Taxonomy" id="388413"/>
    <lineage>
        <taxon>Bacteria</taxon>
        <taxon>Pseudomonadati</taxon>
        <taxon>Bacteroidota</taxon>
        <taxon>Cytophagia</taxon>
        <taxon>Cytophagales</taxon>
        <taxon>Cyclobacteriaceae</taxon>
        <taxon>Algoriphagus</taxon>
    </lineage>
</organism>
<comment type="similarity">
    <text evidence="2">Belongs to the sulfatase family.</text>
</comment>
<evidence type="ECO:0000256" key="4">
    <source>
        <dbReference type="ARBA" id="ARBA00022729"/>
    </source>
</evidence>
<dbReference type="Proteomes" id="UP000003919">
    <property type="component" value="Unassembled WGS sequence"/>
</dbReference>
<keyword evidence="3" id="KW-0479">Metal-binding</keyword>
<dbReference type="PANTHER" id="PTHR42693">
    <property type="entry name" value="ARYLSULFATASE FAMILY MEMBER"/>
    <property type="match status" value="1"/>
</dbReference>
<dbReference type="AlphaFoldDB" id="A3HZ22"/>
<evidence type="ECO:0000313" key="9">
    <source>
        <dbReference type="Proteomes" id="UP000003919"/>
    </source>
</evidence>
<keyword evidence="6" id="KW-0106">Calcium</keyword>
<evidence type="ECO:0000256" key="2">
    <source>
        <dbReference type="ARBA" id="ARBA00008779"/>
    </source>
</evidence>
<evidence type="ECO:0000256" key="6">
    <source>
        <dbReference type="ARBA" id="ARBA00022837"/>
    </source>
</evidence>
<dbReference type="HOGENOM" id="CLU_006332_10_4_10"/>
<dbReference type="Pfam" id="PF00884">
    <property type="entry name" value="Sulfatase"/>
    <property type="match status" value="1"/>
</dbReference>
<dbReference type="PANTHER" id="PTHR42693:SF42">
    <property type="entry name" value="ARYLSULFATASE G"/>
    <property type="match status" value="1"/>
</dbReference>
<dbReference type="CDD" id="cd16144">
    <property type="entry name" value="ARS_like"/>
    <property type="match status" value="1"/>
</dbReference>
<gene>
    <name evidence="8" type="ORF">ALPR1_06280</name>
</gene>
<dbReference type="GO" id="GO:0046872">
    <property type="term" value="F:metal ion binding"/>
    <property type="evidence" value="ECO:0007669"/>
    <property type="project" value="UniProtKB-KW"/>
</dbReference>
<evidence type="ECO:0000256" key="1">
    <source>
        <dbReference type="ARBA" id="ARBA00001913"/>
    </source>
</evidence>
<dbReference type="GO" id="GO:0004065">
    <property type="term" value="F:arylsulfatase activity"/>
    <property type="evidence" value="ECO:0007669"/>
    <property type="project" value="TreeGrafter"/>
</dbReference>
<dbReference type="eggNOG" id="COG3119">
    <property type="taxonomic scope" value="Bacteria"/>
</dbReference>
<dbReference type="Gene3D" id="3.30.1120.10">
    <property type="match status" value="1"/>
</dbReference>
<keyword evidence="9" id="KW-1185">Reference proteome</keyword>
<name>A3HZ22_9BACT</name>
<dbReference type="InterPro" id="IPR017850">
    <property type="entry name" value="Alkaline_phosphatase_core_sf"/>
</dbReference>
<dbReference type="PROSITE" id="PS00149">
    <property type="entry name" value="SULFATASE_2"/>
    <property type="match status" value="1"/>
</dbReference>
<comment type="caution">
    <text evidence="8">The sequence shown here is derived from an EMBL/GenBank/DDBJ whole genome shotgun (WGS) entry which is preliminary data.</text>
</comment>
<dbReference type="InterPro" id="IPR024607">
    <property type="entry name" value="Sulfatase_CS"/>
</dbReference>
<dbReference type="EMBL" id="AAXU02000001">
    <property type="protein sequence ID" value="EAZ80508.1"/>
    <property type="molecule type" value="Genomic_DNA"/>
</dbReference>
<reference evidence="8 9" key="1">
    <citation type="journal article" date="2011" name="J. Bacteriol.">
        <title>Complete genome sequence of Algoriphagus sp. PR1, bacterial prey of a colony-forming choanoflagellate.</title>
        <authorList>
            <person name="Alegado R.A."/>
            <person name="Ferriera S."/>
            <person name="Nusbaum C."/>
            <person name="Young S.K."/>
            <person name="Zeng Q."/>
            <person name="Imamovic A."/>
            <person name="Fairclough S.R."/>
            <person name="King N."/>
        </authorList>
    </citation>
    <scope>NUCLEOTIDE SEQUENCE [LARGE SCALE GENOMIC DNA]</scope>
    <source>
        <strain evidence="8 9">PR1</strain>
    </source>
</reference>
<dbReference type="PROSITE" id="PS00523">
    <property type="entry name" value="SULFATASE_1"/>
    <property type="match status" value="1"/>
</dbReference>